<sequence length="454" mass="49287">MALYCWADASHCQLGLGGIDNEQILAPSQIEFAGATDCLRTSPHALPAETTITTSLATSCPPKGHIACGSRHSMALTEWGQILSCGDNDCGQVGHFTDNDVIELSKILCFLVSKRLVVVVQIACGNNHSLALTSCGELYSWGYNIYGQLGVQSPKDLPHFNAPVQLTTILGTPLATIALLGWGKNTCGQLGLNDEQSRAYPSQLKTMRTLGVRFGASDEYSVCLTNEGGVFTCGAGNYGQLHGVSYNEMIPRMVMELMGSTITQVACGNRHTLALVRSGGRILSLTAEATQQCAHIKQSDLDLLQSMEVIFKSQACLNGSFLLSNDEHFDCSARNYGLDLKAAEVAFDHLRSVENESIKQVLMPYNADLDVILKVMNVLFIINNSRKERENKNEASDDHTETDPEGYSTDGTLRCDFEAMCCHEEVEDDPDADITVVEDTKDVLEAPSDQSSPL</sequence>
<evidence type="ECO:0000259" key="4">
    <source>
        <dbReference type="Pfam" id="PF25390"/>
    </source>
</evidence>
<feature type="repeat" description="RCC1" evidence="2">
    <location>
        <begin position="80"/>
        <end position="135"/>
    </location>
</feature>
<dbReference type="InterPro" id="IPR058923">
    <property type="entry name" value="RCC1-like_dom"/>
</dbReference>
<dbReference type="PRINTS" id="PR00633">
    <property type="entry name" value="RCCNDNSATION"/>
</dbReference>
<dbReference type="Gene3D" id="2.130.10.30">
    <property type="entry name" value="Regulator of chromosome condensation 1/beta-lactamase-inhibitor protein II"/>
    <property type="match status" value="2"/>
</dbReference>
<dbReference type="Pfam" id="PF25390">
    <property type="entry name" value="WD40_RLD"/>
    <property type="match status" value="1"/>
</dbReference>
<feature type="repeat" description="RCC1" evidence="2">
    <location>
        <begin position="228"/>
        <end position="278"/>
    </location>
</feature>
<dbReference type="AlphaFoldDB" id="B4HCS7"/>
<feature type="repeat" description="RCC1" evidence="2">
    <location>
        <begin position="177"/>
        <end position="227"/>
    </location>
</feature>
<evidence type="ECO:0000256" key="1">
    <source>
        <dbReference type="ARBA" id="ARBA00022737"/>
    </source>
</evidence>
<evidence type="ECO:0000313" key="5">
    <source>
        <dbReference type="EMBL" id="EDW30245.1"/>
    </source>
</evidence>
<keyword evidence="6" id="KW-1185">Reference proteome</keyword>
<dbReference type="PROSITE" id="PS50012">
    <property type="entry name" value="RCC1_3"/>
    <property type="match status" value="4"/>
</dbReference>
<reference evidence="5 6" key="1">
    <citation type="journal article" date="2007" name="Nature">
        <title>Evolution of genes and genomes on the Drosophila phylogeny.</title>
        <authorList>
            <consortium name="Drosophila 12 Genomes Consortium"/>
            <person name="Clark A.G."/>
            <person name="Eisen M.B."/>
            <person name="Smith D.R."/>
            <person name="Bergman C.M."/>
            <person name="Oliver B."/>
            <person name="Markow T.A."/>
            <person name="Kaufman T.C."/>
            <person name="Kellis M."/>
            <person name="Gelbart W."/>
            <person name="Iyer V.N."/>
            <person name="Pollard D.A."/>
            <person name="Sackton T.B."/>
            <person name="Larracuente A.M."/>
            <person name="Singh N.D."/>
            <person name="Abad J.P."/>
            <person name="Abt D.N."/>
            <person name="Adryan B."/>
            <person name="Aguade M."/>
            <person name="Akashi H."/>
            <person name="Anderson W.W."/>
            <person name="Aquadro C.F."/>
            <person name="Ardell D.H."/>
            <person name="Arguello R."/>
            <person name="Artieri C.G."/>
            <person name="Barbash D.A."/>
            <person name="Barker D."/>
            <person name="Barsanti P."/>
            <person name="Batterham P."/>
            <person name="Batzoglou S."/>
            <person name="Begun D."/>
            <person name="Bhutkar A."/>
            <person name="Blanco E."/>
            <person name="Bosak S.A."/>
            <person name="Bradley R.K."/>
            <person name="Brand A.D."/>
            <person name="Brent M.R."/>
            <person name="Brooks A.N."/>
            <person name="Brown R.H."/>
            <person name="Butlin R.K."/>
            <person name="Caggese C."/>
            <person name="Calvi B.R."/>
            <person name="Bernardo de Carvalho A."/>
            <person name="Caspi A."/>
            <person name="Castrezana S."/>
            <person name="Celniker S.E."/>
            <person name="Chang J.L."/>
            <person name="Chapple C."/>
            <person name="Chatterji S."/>
            <person name="Chinwalla A."/>
            <person name="Civetta A."/>
            <person name="Clifton S.W."/>
            <person name="Comeron J.M."/>
            <person name="Costello J.C."/>
            <person name="Coyne J.A."/>
            <person name="Daub J."/>
            <person name="David R.G."/>
            <person name="Delcher A.L."/>
            <person name="Delehaunty K."/>
            <person name="Do C.B."/>
            <person name="Ebling H."/>
            <person name="Edwards K."/>
            <person name="Eickbush T."/>
            <person name="Evans J.D."/>
            <person name="Filipski A."/>
            <person name="Findeiss S."/>
            <person name="Freyhult E."/>
            <person name="Fulton L."/>
            <person name="Fulton R."/>
            <person name="Garcia A.C."/>
            <person name="Gardiner A."/>
            <person name="Garfield D.A."/>
            <person name="Garvin B.E."/>
            <person name="Gibson G."/>
            <person name="Gilbert D."/>
            <person name="Gnerre S."/>
            <person name="Godfrey J."/>
            <person name="Good R."/>
            <person name="Gotea V."/>
            <person name="Gravely B."/>
            <person name="Greenberg A.J."/>
            <person name="Griffiths-Jones S."/>
            <person name="Gross S."/>
            <person name="Guigo R."/>
            <person name="Gustafson E.A."/>
            <person name="Haerty W."/>
            <person name="Hahn M.W."/>
            <person name="Halligan D.L."/>
            <person name="Halpern A.L."/>
            <person name="Halter G.M."/>
            <person name="Han M.V."/>
            <person name="Heger A."/>
            <person name="Hillier L."/>
            <person name="Hinrichs A.S."/>
            <person name="Holmes I."/>
            <person name="Hoskins R.A."/>
            <person name="Hubisz M.J."/>
            <person name="Hultmark D."/>
            <person name="Huntley M.A."/>
            <person name="Jaffe D.B."/>
            <person name="Jagadeeshan S."/>
            <person name="Jeck W.R."/>
            <person name="Johnson J."/>
            <person name="Jones C.D."/>
            <person name="Jordan W.C."/>
            <person name="Karpen G.H."/>
            <person name="Kataoka E."/>
            <person name="Keightley P.D."/>
            <person name="Kheradpour P."/>
            <person name="Kirkness E.F."/>
            <person name="Koerich L.B."/>
            <person name="Kristiansen K."/>
            <person name="Kudrna D."/>
            <person name="Kulathinal R.J."/>
            <person name="Kumar S."/>
            <person name="Kwok R."/>
            <person name="Lander E."/>
            <person name="Langley C.H."/>
            <person name="Lapoint R."/>
            <person name="Lazzaro B.P."/>
            <person name="Lee S.J."/>
            <person name="Levesque L."/>
            <person name="Li R."/>
            <person name="Lin C.F."/>
            <person name="Lin M.F."/>
            <person name="Lindblad-Toh K."/>
            <person name="Llopart A."/>
            <person name="Long M."/>
            <person name="Low L."/>
            <person name="Lozovsky E."/>
            <person name="Lu J."/>
            <person name="Luo M."/>
            <person name="Machado C.A."/>
            <person name="Makalowski W."/>
            <person name="Marzo M."/>
            <person name="Matsuda M."/>
            <person name="Matzkin L."/>
            <person name="McAllister B."/>
            <person name="McBride C.S."/>
            <person name="McKernan B."/>
            <person name="McKernan K."/>
            <person name="Mendez-Lago M."/>
            <person name="Minx P."/>
            <person name="Mollenhauer M.U."/>
            <person name="Montooth K."/>
            <person name="Mount S.M."/>
            <person name="Mu X."/>
            <person name="Myers E."/>
            <person name="Negre B."/>
            <person name="Newfeld S."/>
            <person name="Nielsen R."/>
            <person name="Noor M.A."/>
            <person name="O'Grady P."/>
            <person name="Pachter L."/>
            <person name="Papaceit M."/>
            <person name="Parisi M.J."/>
            <person name="Parisi M."/>
            <person name="Parts L."/>
            <person name="Pedersen J.S."/>
            <person name="Pesole G."/>
            <person name="Phillippy A.M."/>
            <person name="Ponting C.P."/>
            <person name="Pop M."/>
            <person name="Porcelli D."/>
            <person name="Powell J.R."/>
            <person name="Prohaska S."/>
            <person name="Pruitt K."/>
            <person name="Puig M."/>
            <person name="Quesneville H."/>
            <person name="Ram K.R."/>
            <person name="Rand D."/>
            <person name="Rasmussen M.D."/>
            <person name="Reed L.K."/>
            <person name="Reenan R."/>
            <person name="Reily A."/>
            <person name="Remington K.A."/>
            <person name="Rieger T.T."/>
            <person name="Ritchie M.G."/>
            <person name="Robin C."/>
            <person name="Rogers Y.H."/>
            <person name="Rohde C."/>
            <person name="Rozas J."/>
            <person name="Rubenfield M.J."/>
            <person name="Ruiz A."/>
            <person name="Russo S."/>
            <person name="Salzberg S.L."/>
            <person name="Sanchez-Gracia A."/>
            <person name="Saranga D.J."/>
            <person name="Sato H."/>
            <person name="Schaeffer S.W."/>
            <person name="Schatz M.C."/>
            <person name="Schlenke T."/>
            <person name="Schwartz R."/>
            <person name="Segarra C."/>
            <person name="Singh R.S."/>
            <person name="Sirot L."/>
            <person name="Sirota M."/>
            <person name="Sisneros N.B."/>
            <person name="Smith C.D."/>
            <person name="Smith T.F."/>
            <person name="Spieth J."/>
            <person name="Stage D.E."/>
            <person name="Stark A."/>
            <person name="Stephan W."/>
            <person name="Strausberg R.L."/>
            <person name="Strempel S."/>
            <person name="Sturgill D."/>
            <person name="Sutton G."/>
            <person name="Sutton G.G."/>
            <person name="Tao W."/>
            <person name="Teichmann S."/>
            <person name="Tobari Y.N."/>
            <person name="Tomimura Y."/>
            <person name="Tsolas J.M."/>
            <person name="Valente V.L."/>
            <person name="Venter E."/>
            <person name="Venter J.C."/>
            <person name="Vicario S."/>
            <person name="Vieira F.G."/>
            <person name="Vilella A.J."/>
            <person name="Villasante A."/>
            <person name="Walenz B."/>
            <person name="Wang J."/>
            <person name="Wasserman M."/>
            <person name="Watts T."/>
            <person name="Wilson D."/>
            <person name="Wilson R.K."/>
            <person name="Wing R.A."/>
            <person name="Wolfner M.F."/>
            <person name="Wong A."/>
            <person name="Wong G.K."/>
            <person name="Wu C.I."/>
            <person name="Wu G."/>
            <person name="Yamamoto D."/>
            <person name="Yang H.P."/>
            <person name="Yang S.P."/>
            <person name="Yorke J.A."/>
            <person name="Yoshida K."/>
            <person name="Zdobnov E."/>
            <person name="Zhang P."/>
            <person name="Zhang Y."/>
            <person name="Zimin A.V."/>
            <person name="Baldwin J."/>
            <person name="Abdouelleil A."/>
            <person name="Abdulkadir J."/>
            <person name="Abebe A."/>
            <person name="Abera B."/>
            <person name="Abreu J."/>
            <person name="Acer S.C."/>
            <person name="Aftuck L."/>
            <person name="Alexander A."/>
            <person name="An P."/>
            <person name="Anderson E."/>
            <person name="Anderson S."/>
            <person name="Arachi H."/>
            <person name="Azer M."/>
            <person name="Bachantsang P."/>
            <person name="Barry A."/>
            <person name="Bayul T."/>
            <person name="Berlin A."/>
            <person name="Bessette D."/>
            <person name="Bloom T."/>
            <person name="Blye J."/>
            <person name="Boguslavskiy L."/>
            <person name="Bonnet C."/>
            <person name="Boukhgalter B."/>
            <person name="Bourzgui I."/>
            <person name="Brown A."/>
            <person name="Cahill P."/>
            <person name="Channer S."/>
            <person name="Cheshatsang Y."/>
            <person name="Chuda L."/>
            <person name="Citroen M."/>
            <person name="Collymore A."/>
            <person name="Cooke P."/>
            <person name="Costello M."/>
            <person name="D'Aco K."/>
            <person name="Daza R."/>
            <person name="De Haan G."/>
            <person name="DeGray S."/>
            <person name="DeMaso C."/>
            <person name="Dhargay N."/>
            <person name="Dooley K."/>
            <person name="Dooley E."/>
            <person name="Doricent M."/>
            <person name="Dorje P."/>
            <person name="Dorjee K."/>
            <person name="Dupes A."/>
            <person name="Elong R."/>
            <person name="Falk J."/>
            <person name="Farina A."/>
            <person name="Faro S."/>
            <person name="Ferguson D."/>
            <person name="Fisher S."/>
            <person name="Foley C.D."/>
            <person name="Franke A."/>
            <person name="Friedrich D."/>
            <person name="Gadbois L."/>
            <person name="Gearin G."/>
            <person name="Gearin C.R."/>
            <person name="Giannoukos G."/>
            <person name="Goode T."/>
            <person name="Graham J."/>
            <person name="Grandbois E."/>
            <person name="Grewal S."/>
            <person name="Gyaltsen K."/>
            <person name="Hafez N."/>
            <person name="Hagos B."/>
            <person name="Hall J."/>
            <person name="Henson C."/>
            <person name="Hollinger A."/>
            <person name="Honan T."/>
            <person name="Huard M.D."/>
            <person name="Hughes L."/>
            <person name="Hurhula B."/>
            <person name="Husby M.E."/>
            <person name="Kamat A."/>
            <person name="Kanga B."/>
            <person name="Kashin S."/>
            <person name="Khazanovich D."/>
            <person name="Kisner P."/>
            <person name="Lance K."/>
            <person name="Lara M."/>
            <person name="Lee W."/>
            <person name="Lennon N."/>
            <person name="Letendre F."/>
            <person name="LeVine R."/>
            <person name="Lipovsky A."/>
            <person name="Liu X."/>
            <person name="Liu J."/>
            <person name="Liu S."/>
            <person name="Lokyitsang T."/>
            <person name="Lokyitsang Y."/>
            <person name="Lubonja R."/>
            <person name="Lui A."/>
            <person name="MacDonald P."/>
            <person name="Magnisalis V."/>
            <person name="Maru K."/>
            <person name="Matthews C."/>
            <person name="McCusker W."/>
            <person name="McDonough S."/>
            <person name="Mehta T."/>
            <person name="Meldrim J."/>
            <person name="Meneus L."/>
            <person name="Mihai O."/>
            <person name="Mihalev A."/>
            <person name="Mihova T."/>
            <person name="Mittelman R."/>
            <person name="Mlenga V."/>
            <person name="Montmayeur A."/>
            <person name="Mulrain L."/>
            <person name="Navidi A."/>
            <person name="Naylor J."/>
            <person name="Negash T."/>
            <person name="Nguyen T."/>
            <person name="Nguyen N."/>
            <person name="Nicol R."/>
            <person name="Norbu C."/>
            <person name="Norbu N."/>
            <person name="Novod N."/>
            <person name="O'Neill B."/>
            <person name="Osman S."/>
            <person name="Markiewicz E."/>
            <person name="Oyono O.L."/>
            <person name="Patti C."/>
            <person name="Phunkhang P."/>
            <person name="Pierre F."/>
            <person name="Priest M."/>
            <person name="Raghuraman S."/>
            <person name="Rege F."/>
            <person name="Reyes R."/>
            <person name="Rise C."/>
            <person name="Rogov P."/>
            <person name="Ross K."/>
            <person name="Ryan E."/>
            <person name="Settipalli S."/>
            <person name="Shea T."/>
            <person name="Sherpa N."/>
            <person name="Shi L."/>
            <person name="Shih D."/>
            <person name="Sparrow T."/>
            <person name="Spaulding J."/>
            <person name="Stalker J."/>
            <person name="Stange-Thomann N."/>
            <person name="Stavropoulos S."/>
            <person name="Stone C."/>
            <person name="Strader C."/>
            <person name="Tesfaye S."/>
            <person name="Thomson T."/>
            <person name="Thoulutsang Y."/>
            <person name="Thoulutsang D."/>
            <person name="Topham K."/>
            <person name="Topping I."/>
            <person name="Tsamla T."/>
            <person name="Vassiliev H."/>
            <person name="Vo A."/>
            <person name="Wangchuk T."/>
            <person name="Wangdi T."/>
            <person name="Weiand M."/>
            <person name="Wilkinson J."/>
            <person name="Wilson A."/>
            <person name="Yadav S."/>
            <person name="Young G."/>
            <person name="Yu Q."/>
            <person name="Zembek L."/>
            <person name="Zhong D."/>
            <person name="Zimmer A."/>
            <person name="Zwirko Z."/>
            <person name="Jaffe D.B."/>
            <person name="Alvarez P."/>
            <person name="Brockman W."/>
            <person name="Butler J."/>
            <person name="Chin C."/>
            <person name="Gnerre S."/>
            <person name="Grabherr M."/>
            <person name="Kleber M."/>
            <person name="Mauceli E."/>
            <person name="MacCallum I."/>
        </authorList>
    </citation>
    <scope>NUCLEOTIDE SEQUENCE [LARGE SCALE GENOMIC DNA]</scope>
    <source>
        <strain evidence="6">MSH-3 / Tucson 14011-0111.49</strain>
    </source>
</reference>
<feature type="domain" description="RCC1-like" evidence="4">
    <location>
        <begin position="3"/>
        <end position="297"/>
    </location>
</feature>
<dbReference type="InterPro" id="IPR009091">
    <property type="entry name" value="RCC1/BLIP-II"/>
</dbReference>
<dbReference type="PhylomeDB" id="B4HCS7"/>
<accession>B4HCS7</accession>
<gene>
    <name evidence="5" type="primary">Dper\GL11742</name>
    <name evidence="5" type="ORF">Dper_GL11742</name>
</gene>
<evidence type="ECO:0000256" key="2">
    <source>
        <dbReference type="PROSITE-ProRule" id="PRU00235"/>
    </source>
</evidence>
<evidence type="ECO:0000313" key="6">
    <source>
        <dbReference type="Proteomes" id="UP000008744"/>
    </source>
</evidence>
<protein>
    <submittedName>
        <fullName evidence="5">GL11742</fullName>
    </submittedName>
</protein>
<feature type="region of interest" description="Disordered" evidence="3">
    <location>
        <begin position="389"/>
        <end position="410"/>
    </location>
</feature>
<feature type="compositionally biased region" description="Basic and acidic residues" evidence="3">
    <location>
        <begin position="389"/>
        <end position="402"/>
    </location>
</feature>
<keyword evidence="1" id="KW-0677">Repeat</keyword>
<dbReference type="PANTHER" id="PTHR22872">
    <property type="entry name" value="BTK-BINDING PROTEIN-RELATED"/>
    <property type="match status" value="1"/>
</dbReference>
<dbReference type="eggNOG" id="KOG0941">
    <property type="taxonomic scope" value="Eukaryota"/>
</dbReference>
<dbReference type="SUPFAM" id="SSF50985">
    <property type="entry name" value="RCC1/BLIP-II"/>
    <property type="match status" value="1"/>
</dbReference>
<dbReference type="STRING" id="7234.B4HCS7"/>
<dbReference type="SMR" id="B4HCS7"/>
<dbReference type="EMBL" id="CH479421">
    <property type="protein sequence ID" value="EDW30245.1"/>
    <property type="molecule type" value="Genomic_DNA"/>
</dbReference>
<organism evidence="6">
    <name type="scientific">Drosophila persimilis</name>
    <name type="common">Fruit fly</name>
    <dbReference type="NCBI Taxonomy" id="7234"/>
    <lineage>
        <taxon>Eukaryota</taxon>
        <taxon>Metazoa</taxon>
        <taxon>Ecdysozoa</taxon>
        <taxon>Arthropoda</taxon>
        <taxon>Hexapoda</taxon>
        <taxon>Insecta</taxon>
        <taxon>Pterygota</taxon>
        <taxon>Neoptera</taxon>
        <taxon>Endopterygota</taxon>
        <taxon>Diptera</taxon>
        <taxon>Brachycera</taxon>
        <taxon>Muscomorpha</taxon>
        <taxon>Ephydroidea</taxon>
        <taxon>Drosophilidae</taxon>
        <taxon>Drosophila</taxon>
        <taxon>Sophophora</taxon>
    </lineage>
</organism>
<dbReference type="HOGENOM" id="CLU_603084_0_0_1"/>
<name>B4HCS7_DROPE</name>
<dbReference type="Proteomes" id="UP000008744">
    <property type="component" value="Unassembled WGS sequence"/>
</dbReference>
<dbReference type="InterPro" id="IPR000408">
    <property type="entry name" value="Reg_chr_condens"/>
</dbReference>
<dbReference type="PROSITE" id="PS00626">
    <property type="entry name" value="RCC1_2"/>
    <property type="match status" value="3"/>
</dbReference>
<dbReference type="OrthoDB" id="5981550at2759"/>
<dbReference type="InterPro" id="IPR051625">
    <property type="entry name" value="Signaling_Regulatory_Domain"/>
</dbReference>
<proteinExistence type="predicted"/>
<feature type="repeat" description="RCC1" evidence="2">
    <location>
        <begin position="136"/>
        <end position="182"/>
    </location>
</feature>
<evidence type="ECO:0000256" key="3">
    <source>
        <dbReference type="SAM" id="MobiDB-lite"/>
    </source>
</evidence>